<dbReference type="AlphaFoldDB" id="A0A8J5WB61"/>
<feature type="region of interest" description="Disordered" evidence="1">
    <location>
        <begin position="33"/>
        <end position="109"/>
    </location>
</feature>
<evidence type="ECO:0000313" key="3">
    <source>
        <dbReference type="Proteomes" id="UP000729402"/>
    </source>
</evidence>
<organism evidence="2 3">
    <name type="scientific">Zizania palustris</name>
    <name type="common">Northern wild rice</name>
    <dbReference type="NCBI Taxonomy" id="103762"/>
    <lineage>
        <taxon>Eukaryota</taxon>
        <taxon>Viridiplantae</taxon>
        <taxon>Streptophyta</taxon>
        <taxon>Embryophyta</taxon>
        <taxon>Tracheophyta</taxon>
        <taxon>Spermatophyta</taxon>
        <taxon>Magnoliopsida</taxon>
        <taxon>Liliopsida</taxon>
        <taxon>Poales</taxon>
        <taxon>Poaceae</taxon>
        <taxon>BOP clade</taxon>
        <taxon>Oryzoideae</taxon>
        <taxon>Oryzeae</taxon>
        <taxon>Zizaniinae</taxon>
        <taxon>Zizania</taxon>
    </lineage>
</organism>
<accession>A0A8J5WB61</accession>
<evidence type="ECO:0000256" key="1">
    <source>
        <dbReference type="SAM" id="MobiDB-lite"/>
    </source>
</evidence>
<reference evidence="2" key="1">
    <citation type="journal article" date="2021" name="bioRxiv">
        <title>Whole Genome Assembly and Annotation of Northern Wild Rice, Zizania palustris L., Supports a Whole Genome Duplication in the Zizania Genus.</title>
        <authorList>
            <person name="Haas M."/>
            <person name="Kono T."/>
            <person name="Macchietto M."/>
            <person name="Millas R."/>
            <person name="McGilp L."/>
            <person name="Shao M."/>
            <person name="Duquette J."/>
            <person name="Hirsch C.N."/>
            <person name="Kimball J."/>
        </authorList>
    </citation>
    <scope>NUCLEOTIDE SEQUENCE</scope>
    <source>
        <tissue evidence="2">Fresh leaf tissue</tissue>
    </source>
</reference>
<dbReference type="Proteomes" id="UP000729402">
    <property type="component" value="Unassembled WGS sequence"/>
</dbReference>
<comment type="caution">
    <text evidence="2">The sequence shown here is derived from an EMBL/GenBank/DDBJ whole genome shotgun (WGS) entry which is preliminary data.</text>
</comment>
<name>A0A8J5WB61_ZIZPA</name>
<protein>
    <submittedName>
        <fullName evidence="2">Uncharacterized protein</fullName>
    </submittedName>
</protein>
<dbReference type="EMBL" id="JAAALK010000082">
    <property type="protein sequence ID" value="KAG8086044.1"/>
    <property type="molecule type" value="Genomic_DNA"/>
</dbReference>
<evidence type="ECO:0000313" key="2">
    <source>
        <dbReference type="EMBL" id="KAG8086044.1"/>
    </source>
</evidence>
<dbReference type="OrthoDB" id="690305at2759"/>
<gene>
    <name evidence="2" type="ORF">GUJ93_ZPchr0010g7991</name>
</gene>
<sequence>MRTMAERGATTTTTTAPDYSIYDLAAAMASARERTRALGSGEEDNDEAAEKEVREIEFFPTSTSRSNDSEFATTASLTPKSSSAAGGSYGGGRRTVGPLSEAVEIDPAN</sequence>
<proteinExistence type="predicted"/>
<reference evidence="2" key="2">
    <citation type="submission" date="2021-02" db="EMBL/GenBank/DDBJ databases">
        <authorList>
            <person name="Kimball J.A."/>
            <person name="Haas M.W."/>
            <person name="Macchietto M."/>
            <person name="Kono T."/>
            <person name="Duquette J."/>
            <person name="Shao M."/>
        </authorList>
    </citation>
    <scope>NUCLEOTIDE SEQUENCE</scope>
    <source>
        <tissue evidence="2">Fresh leaf tissue</tissue>
    </source>
</reference>
<feature type="compositionally biased region" description="Polar residues" evidence="1">
    <location>
        <begin position="60"/>
        <end position="80"/>
    </location>
</feature>
<keyword evidence="3" id="KW-1185">Reference proteome</keyword>
<feature type="compositionally biased region" description="Basic and acidic residues" evidence="1">
    <location>
        <begin position="48"/>
        <end position="57"/>
    </location>
</feature>